<gene>
    <name evidence="5" type="ordered locus">RER_pREL1-02810</name>
</gene>
<geneLocation type="plasmid" evidence="5 6">
    <name>pREL1</name>
</geneLocation>
<dbReference type="HOGENOM" id="CLU_047522_3_1_11"/>
<dbReference type="PANTHER" id="PTHR47894">
    <property type="entry name" value="HTH-TYPE TRANSCRIPTIONAL REGULATOR GADX"/>
    <property type="match status" value="1"/>
</dbReference>
<protein>
    <submittedName>
        <fullName evidence="5">Putative AraC family transcriptional regulator</fullName>
    </submittedName>
</protein>
<evidence type="ECO:0000256" key="1">
    <source>
        <dbReference type="ARBA" id="ARBA00023015"/>
    </source>
</evidence>
<evidence type="ECO:0000256" key="3">
    <source>
        <dbReference type="ARBA" id="ARBA00023163"/>
    </source>
</evidence>
<keyword evidence="1" id="KW-0805">Transcription regulation</keyword>
<dbReference type="InterPro" id="IPR032687">
    <property type="entry name" value="AraC-type_N"/>
</dbReference>
<dbReference type="InterPro" id="IPR018060">
    <property type="entry name" value="HTH_AraC"/>
</dbReference>
<dbReference type="GO" id="GO:0005829">
    <property type="term" value="C:cytosol"/>
    <property type="evidence" value="ECO:0007669"/>
    <property type="project" value="TreeGrafter"/>
</dbReference>
<dbReference type="EMBL" id="AP008931">
    <property type="protein sequence ID" value="BAE46224.1"/>
    <property type="molecule type" value="Genomic_DNA"/>
</dbReference>
<dbReference type="GO" id="GO:0003700">
    <property type="term" value="F:DNA-binding transcription factor activity"/>
    <property type="evidence" value="ECO:0007669"/>
    <property type="project" value="InterPro"/>
</dbReference>
<dbReference type="SMART" id="SM00342">
    <property type="entry name" value="HTH_ARAC"/>
    <property type="match status" value="1"/>
</dbReference>
<evidence type="ECO:0000259" key="4">
    <source>
        <dbReference type="PROSITE" id="PS01124"/>
    </source>
</evidence>
<dbReference type="InterPro" id="IPR009057">
    <property type="entry name" value="Homeodomain-like_sf"/>
</dbReference>
<feature type="domain" description="HTH araC/xylS-type" evidence="4">
    <location>
        <begin position="240"/>
        <end position="336"/>
    </location>
</feature>
<accession>Q3L989</accession>
<dbReference type="AlphaFoldDB" id="Q3L989"/>
<evidence type="ECO:0000313" key="6">
    <source>
        <dbReference type="Proteomes" id="UP000002204"/>
    </source>
</evidence>
<dbReference type="Pfam" id="PF12833">
    <property type="entry name" value="HTH_18"/>
    <property type="match status" value="1"/>
</dbReference>
<dbReference type="KEGG" id="rer:RER_pREL1-02810"/>
<dbReference type="Gene3D" id="1.10.10.60">
    <property type="entry name" value="Homeodomain-like"/>
    <property type="match status" value="1"/>
</dbReference>
<dbReference type="InterPro" id="IPR020449">
    <property type="entry name" value="Tscrpt_reg_AraC-type_HTH"/>
</dbReference>
<dbReference type="PANTHER" id="PTHR47894:SF4">
    <property type="entry name" value="HTH-TYPE TRANSCRIPTIONAL REGULATOR GADX"/>
    <property type="match status" value="1"/>
</dbReference>
<dbReference type="PROSITE" id="PS01124">
    <property type="entry name" value="HTH_ARAC_FAMILY_2"/>
    <property type="match status" value="1"/>
</dbReference>
<dbReference type="Proteomes" id="UP000002204">
    <property type="component" value="Plasmid pREL1"/>
</dbReference>
<dbReference type="Pfam" id="PF12625">
    <property type="entry name" value="Arabinose_bd"/>
    <property type="match status" value="1"/>
</dbReference>
<proteinExistence type="predicted"/>
<sequence>MRAMRVYEPGVPPLAFAQMLNSSVIDSEAAARFRTVMAREGTDETALLARDQQAPVRWFREVYPDLDSAQATQLGFAFAEHSQLTSFGPLSVPLVSAGSVAEVVELLAFLPLISTALHPHVHPNGSGLTIGLTAHTRDPDLDRLVIAYGGSTVLRLLDLLAGTLPSVTLYLEWPAPASAAGWEQSRGGRVVFDAPTSYVQAPQDALEEVCRFADPVAYRVAIADLRTALERHHGTISFAERVRVLLEEDPGEAHSARVADKLSVSTSTLKRRLAEEGTTFRDVRESWLREQAIARLLDPTATISQVAADLAYSDLSNFSHAFKRWIGQSPSQFRHTKGRVRRRGMPNV</sequence>
<name>Q3L989_RHOE4</name>
<organism evidence="5 6">
    <name type="scientific">Rhodococcus erythropolis (strain PR4 / NBRC 100887)</name>
    <dbReference type="NCBI Taxonomy" id="234621"/>
    <lineage>
        <taxon>Bacteria</taxon>
        <taxon>Bacillati</taxon>
        <taxon>Actinomycetota</taxon>
        <taxon>Actinomycetes</taxon>
        <taxon>Mycobacteriales</taxon>
        <taxon>Nocardiaceae</taxon>
        <taxon>Rhodococcus</taxon>
        <taxon>Rhodococcus erythropolis group</taxon>
    </lineage>
</organism>
<keyword evidence="3" id="KW-0804">Transcription</keyword>
<evidence type="ECO:0000313" key="5">
    <source>
        <dbReference type="EMBL" id="BAE46224.1"/>
    </source>
</evidence>
<dbReference type="PRINTS" id="PR00032">
    <property type="entry name" value="HTHARAC"/>
</dbReference>
<keyword evidence="5" id="KW-0614">Plasmid</keyword>
<reference evidence="5 6" key="2">
    <citation type="journal article" date="2006" name="Environ. Microbiol.">
        <title>Sequence analysis of three plasmids harboured in Rhodococcus erythropolis strain PR4.</title>
        <authorList>
            <person name="Sekine M."/>
            <person name="Tanikawa S."/>
            <person name="Omata S."/>
            <person name="Saito M."/>
            <person name="Fujisawa T."/>
            <person name="Tsukatani N."/>
            <person name="Tajima T."/>
            <person name="Sekigawa T."/>
            <person name="Kosugi H."/>
            <person name="Matsuo Y."/>
            <person name="Nishiko R."/>
            <person name="Imamura K."/>
            <person name="Ito M."/>
            <person name="Narita H."/>
            <person name="Tago S."/>
            <person name="Fujita N."/>
            <person name="Harayama S."/>
        </authorList>
    </citation>
    <scope>NUCLEOTIDE SEQUENCE [LARGE SCALE GENOMIC DNA]</scope>
    <source>
        <strain evidence="6">PR4 / NBRC 100887</strain>
        <plasmid evidence="5 6">pREL1</plasmid>
    </source>
</reference>
<dbReference type="GO" id="GO:0000976">
    <property type="term" value="F:transcription cis-regulatory region binding"/>
    <property type="evidence" value="ECO:0007669"/>
    <property type="project" value="TreeGrafter"/>
</dbReference>
<keyword evidence="2" id="KW-0238">DNA-binding</keyword>
<evidence type="ECO:0000256" key="2">
    <source>
        <dbReference type="ARBA" id="ARBA00023125"/>
    </source>
</evidence>
<reference evidence="6" key="1">
    <citation type="submission" date="2005-03" db="EMBL/GenBank/DDBJ databases">
        <title>Comparison of the complete genome sequences of Rhodococcus erythropolis PR4 and Rhodococcus opacus B4.</title>
        <authorList>
            <person name="Takarada H."/>
            <person name="Sekine M."/>
            <person name="Hosoyama A."/>
            <person name="Yamada R."/>
            <person name="Fujisawa T."/>
            <person name="Omata S."/>
            <person name="Shimizu A."/>
            <person name="Tsukatani N."/>
            <person name="Tanikawa S."/>
            <person name="Fujita N."/>
            <person name="Harayama S."/>
        </authorList>
    </citation>
    <scope>NUCLEOTIDE SEQUENCE [LARGE SCALE GENOMIC DNA]</scope>
    <source>
        <strain evidence="6">PR4 / NBRC 100887</strain>
        <plasmid evidence="6">pREL1</plasmid>
    </source>
</reference>
<dbReference type="SUPFAM" id="SSF46689">
    <property type="entry name" value="Homeodomain-like"/>
    <property type="match status" value="1"/>
</dbReference>